<comment type="caution">
    <text evidence="2">The sequence shown here is derived from an EMBL/GenBank/DDBJ whole genome shotgun (WGS) entry which is preliminary data.</text>
</comment>
<sequence>MTDSIALTTEELRAVTRFATNCAREVLAVFENDHPLDGRPRAAIRSAQDFVDGGRRTRFMRISAFAANTAATEATTTAAAHAARSAGHAAAAAYLHPLTNGHQVKHILGSAGHAARAAELAYPGLFDATRNLRTATEQATSTVVSVLKRYPPAPSGGGRVGELVRELDSALRARSL</sequence>
<dbReference type="RefSeq" id="WP_229705197.1">
    <property type="nucleotide sequence ID" value="NZ_BMCS01000002.1"/>
</dbReference>
<evidence type="ECO:0000259" key="1">
    <source>
        <dbReference type="Pfam" id="PF21805"/>
    </source>
</evidence>
<gene>
    <name evidence="2" type="ORF">GCM10007298_29310</name>
</gene>
<protein>
    <recommendedName>
        <fullName evidence="1">Imm-5-like domain-containing protein</fullName>
    </recommendedName>
</protein>
<dbReference type="EMBL" id="BMCS01000002">
    <property type="protein sequence ID" value="GGF31631.1"/>
    <property type="molecule type" value="Genomic_DNA"/>
</dbReference>
<name>A0ABQ1UZD4_9NOCA</name>
<evidence type="ECO:0000313" key="2">
    <source>
        <dbReference type="EMBL" id="GGF31631.1"/>
    </source>
</evidence>
<reference evidence="3" key="1">
    <citation type="journal article" date="2019" name="Int. J. Syst. Evol. Microbiol.">
        <title>The Global Catalogue of Microorganisms (GCM) 10K type strain sequencing project: providing services to taxonomists for standard genome sequencing and annotation.</title>
        <authorList>
            <consortium name="The Broad Institute Genomics Platform"/>
            <consortium name="The Broad Institute Genome Sequencing Center for Infectious Disease"/>
            <person name="Wu L."/>
            <person name="Ma J."/>
        </authorList>
    </citation>
    <scope>NUCLEOTIDE SEQUENCE [LARGE SCALE GENOMIC DNA]</scope>
    <source>
        <strain evidence="3">CCM 7855</strain>
    </source>
</reference>
<organism evidence="2 3">
    <name type="scientific">Williamsia phyllosphaerae</name>
    <dbReference type="NCBI Taxonomy" id="885042"/>
    <lineage>
        <taxon>Bacteria</taxon>
        <taxon>Bacillati</taxon>
        <taxon>Actinomycetota</taxon>
        <taxon>Actinomycetes</taxon>
        <taxon>Mycobacteriales</taxon>
        <taxon>Nocardiaceae</taxon>
        <taxon>Williamsia</taxon>
    </lineage>
</organism>
<dbReference type="Proteomes" id="UP000632454">
    <property type="component" value="Unassembled WGS sequence"/>
</dbReference>
<dbReference type="Pfam" id="PF21805">
    <property type="entry name" value="Imm5_like"/>
    <property type="match status" value="1"/>
</dbReference>
<proteinExistence type="predicted"/>
<accession>A0ABQ1UZD4</accession>
<evidence type="ECO:0000313" key="3">
    <source>
        <dbReference type="Proteomes" id="UP000632454"/>
    </source>
</evidence>
<keyword evidence="3" id="KW-1185">Reference proteome</keyword>
<dbReference type="InterPro" id="IPR048667">
    <property type="entry name" value="Imm5-like"/>
</dbReference>
<feature type="domain" description="Imm-5-like" evidence="1">
    <location>
        <begin position="7"/>
        <end position="131"/>
    </location>
</feature>